<feature type="compositionally biased region" description="Polar residues" evidence="5">
    <location>
        <begin position="33"/>
        <end position="47"/>
    </location>
</feature>
<evidence type="ECO:0000259" key="6">
    <source>
        <dbReference type="PROSITE" id="PS51935"/>
    </source>
</evidence>
<proteinExistence type="inferred from homology"/>
<dbReference type="InterPro" id="IPR038765">
    <property type="entry name" value="Papain-like_cys_pep_sf"/>
</dbReference>
<reference evidence="7" key="1">
    <citation type="submission" date="2020-05" db="EMBL/GenBank/DDBJ databases">
        <authorList>
            <person name="Chiriac C."/>
            <person name="Salcher M."/>
            <person name="Ghai R."/>
            <person name="Kavagutti S V."/>
        </authorList>
    </citation>
    <scope>NUCLEOTIDE SEQUENCE</scope>
</reference>
<evidence type="ECO:0000256" key="4">
    <source>
        <dbReference type="ARBA" id="ARBA00022807"/>
    </source>
</evidence>
<dbReference type="InterPro" id="IPR036365">
    <property type="entry name" value="PGBD-like_sf"/>
</dbReference>
<dbReference type="GO" id="GO:0006508">
    <property type="term" value="P:proteolysis"/>
    <property type="evidence" value="ECO:0007669"/>
    <property type="project" value="UniProtKB-KW"/>
</dbReference>
<organism evidence="7">
    <name type="scientific">freshwater metagenome</name>
    <dbReference type="NCBI Taxonomy" id="449393"/>
    <lineage>
        <taxon>unclassified sequences</taxon>
        <taxon>metagenomes</taxon>
        <taxon>ecological metagenomes</taxon>
    </lineage>
</organism>
<comment type="similarity">
    <text evidence="1">Belongs to the peptidase C40 family.</text>
</comment>
<feature type="domain" description="NlpC/P60" evidence="6">
    <location>
        <begin position="148"/>
        <end position="265"/>
    </location>
</feature>
<dbReference type="PANTHER" id="PTHR47053">
    <property type="entry name" value="MUREIN DD-ENDOPEPTIDASE MEPH-RELATED"/>
    <property type="match status" value="1"/>
</dbReference>
<keyword evidence="3" id="KW-0378">Hydrolase</keyword>
<dbReference type="InterPro" id="IPR036366">
    <property type="entry name" value="PGBDSf"/>
</dbReference>
<evidence type="ECO:0000313" key="7">
    <source>
        <dbReference type="EMBL" id="CAB4535579.1"/>
    </source>
</evidence>
<evidence type="ECO:0000256" key="3">
    <source>
        <dbReference type="ARBA" id="ARBA00022801"/>
    </source>
</evidence>
<keyword evidence="4" id="KW-0788">Thiol protease</keyword>
<dbReference type="Gene3D" id="3.90.1720.10">
    <property type="entry name" value="endopeptidase domain like (from Nostoc punctiforme)"/>
    <property type="match status" value="1"/>
</dbReference>
<dbReference type="Gene3D" id="1.10.101.10">
    <property type="entry name" value="PGBD-like superfamily/PGBD"/>
    <property type="match status" value="1"/>
</dbReference>
<keyword evidence="2" id="KW-0645">Protease</keyword>
<evidence type="ECO:0000256" key="1">
    <source>
        <dbReference type="ARBA" id="ARBA00007074"/>
    </source>
</evidence>
<gene>
    <name evidence="7" type="ORF">UFOPK1446_00114</name>
</gene>
<dbReference type="PANTHER" id="PTHR47053:SF1">
    <property type="entry name" value="MUREIN DD-ENDOPEPTIDASE MEPH-RELATED"/>
    <property type="match status" value="1"/>
</dbReference>
<protein>
    <submittedName>
        <fullName evidence="7">Unannotated protein</fullName>
    </submittedName>
</protein>
<name>A0A6J6BAZ8_9ZZZZ</name>
<dbReference type="SUPFAM" id="SSF54001">
    <property type="entry name" value="Cysteine proteinases"/>
    <property type="match status" value="1"/>
</dbReference>
<sequence>MLKTSRRSLALAISAGLLASLVSPVVASAQANAGSVSGPESSAQGPSTKPPAVEVIAPVTPPLAHPKPAKVLLKKGSRGIAVLKLEQRVHMLKPDRVYDAKTVVRVKQIQKWAKVSRTGAVDTSTDRIISKWNRSRAGKTVAAQVRTTSRLGRIIDMARRYSGRPYVAGAAGPGSFDCSGFTSYVIERAIGRSLPHQSGQQASSVRRISRSQARPGDLVFFTKGGRVYHVGIYAGGGRLYHASVPGTRSGLGPIFSGNVFFGRVV</sequence>
<dbReference type="EMBL" id="CAEZSO010000011">
    <property type="protein sequence ID" value="CAB4535579.1"/>
    <property type="molecule type" value="Genomic_DNA"/>
</dbReference>
<evidence type="ECO:0000256" key="2">
    <source>
        <dbReference type="ARBA" id="ARBA00022670"/>
    </source>
</evidence>
<dbReference type="InterPro" id="IPR051202">
    <property type="entry name" value="Peptidase_C40"/>
</dbReference>
<dbReference type="InterPro" id="IPR000064">
    <property type="entry name" value="NLP_P60_dom"/>
</dbReference>
<dbReference type="Pfam" id="PF00877">
    <property type="entry name" value="NLPC_P60"/>
    <property type="match status" value="1"/>
</dbReference>
<dbReference type="AlphaFoldDB" id="A0A6J6BAZ8"/>
<dbReference type="PROSITE" id="PS51935">
    <property type="entry name" value="NLPC_P60"/>
    <property type="match status" value="1"/>
</dbReference>
<dbReference type="SUPFAM" id="SSF47090">
    <property type="entry name" value="PGBD-like"/>
    <property type="match status" value="1"/>
</dbReference>
<accession>A0A6J6BAZ8</accession>
<feature type="region of interest" description="Disordered" evidence="5">
    <location>
        <begin position="33"/>
        <end position="53"/>
    </location>
</feature>
<dbReference type="GO" id="GO:0008234">
    <property type="term" value="F:cysteine-type peptidase activity"/>
    <property type="evidence" value="ECO:0007669"/>
    <property type="project" value="UniProtKB-KW"/>
</dbReference>
<evidence type="ECO:0000256" key="5">
    <source>
        <dbReference type="SAM" id="MobiDB-lite"/>
    </source>
</evidence>